<dbReference type="FunFam" id="1.10.510.10:FF:000294">
    <property type="entry name" value="Serine/threonine-protein kinase OXI1"/>
    <property type="match status" value="1"/>
</dbReference>
<dbReference type="PANTHER" id="PTHR24356">
    <property type="entry name" value="SERINE/THREONINE-PROTEIN KINASE"/>
    <property type="match status" value="1"/>
</dbReference>
<accession>A0A139AGF9</accession>
<dbReference type="InterPro" id="IPR011009">
    <property type="entry name" value="Kinase-like_dom_sf"/>
</dbReference>
<keyword evidence="14" id="KW-1185">Reference proteome</keyword>
<evidence type="ECO:0000256" key="2">
    <source>
        <dbReference type="ARBA" id="ARBA00022527"/>
    </source>
</evidence>
<feature type="region of interest" description="Disordered" evidence="10">
    <location>
        <begin position="315"/>
        <end position="352"/>
    </location>
</feature>
<dbReference type="PROSITE" id="PS00108">
    <property type="entry name" value="PROTEIN_KINASE_ST"/>
    <property type="match status" value="1"/>
</dbReference>
<proteinExistence type="predicted"/>
<organism evidence="13 14">
    <name type="scientific">Gonapodya prolifera (strain JEL478)</name>
    <name type="common">Monoblepharis prolifera</name>
    <dbReference type="NCBI Taxonomy" id="1344416"/>
    <lineage>
        <taxon>Eukaryota</taxon>
        <taxon>Fungi</taxon>
        <taxon>Fungi incertae sedis</taxon>
        <taxon>Chytridiomycota</taxon>
        <taxon>Chytridiomycota incertae sedis</taxon>
        <taxon>Monoblepharidomycetes</taxon>
        <taxon>Monoblepharidales</taxon>
        <taxon>Gonapodyaceae</taxon>
        <taxon>Gonapodya</taxon>
    </lineage>
</organism>
<dbReference type="Gene3D" id="3.30.200.20">
    <property type="entry name" value="Phosphorylase Kinase, domain 1"/>
    <property type="match status" value="1"/>
</dbReference>
<dbReference type="GO" id="GO:1901992">
    <property type="term" value="P:positive regulation of mitotic cell cycle phase transition"/>
    <property type="evidence" value="ECO:0007669"/>
    <property type="project" value="UniProtKB-ARBA"/>
</dbReference>
<dbReference type="Proteomes" id="UP000070544">
    <property type="component" value="Unassembled WGS sequence"/>
</dbReference>
<sequence>MSITASSIPLNQTLTATRAQPSIKDYDVVKPISKGAYGAVFLAKKKSTGDYYAIKVLKKQDMIQKNQVSNVKAERLILTQLDSPFVVKLFYSFQSKENLYLVMEYLNGGDCGALLKAMGVLDENWARQYVAEVVLGLEFLHQRGIVHRDLKPDNLLIDEHGHLKLTDFGLSRVGFLGRPSAGKMAELDISASLHVEPRRFVGTPDYLAPESIMGLSQEASVDWWALGVITYEFLFGFPPFHAESPDRVFERILSRDLKWPEDDDASPEARDFIDQLLNMDPARRLGSRGAEEVKRHSWFEGVDWDKLLSEEPNFIPKPSDISDTSYFDHRGADGKKISDADDSEGKGKGPENKDIAVELSGALATDSSEPADFGAFAYKNVSLLANKNQDVVRRLKNDVFSRMSSVEGLTGDLISSTPSLPGTPTRPRRKRTRTVGALPGTLSVR</sequence>
<dbReference type="OMA" id="ITETETC"/>
<dbReference type="EC" id="2.7.11.1" evidence="1"/>
<dbReference type="InterPro" id="IPR050236">
    <property type="entry name" value="Ser_Thr_kinase_AGC"/>
</dbReference>
<evidence type="ECO:0000313" key="13">
    <source>
        <dbReference type="EMBL" id="KXS15838.1"/>
    </source>
</evidence>
<dbReference type="SMART" id="SM00220">
    <property type="entry name" value="S_TKc"/>
    <property type="match status" value="1"/>
</dbReference>
<dbReference type="SMART" id="SM00133">
    <property type="entry name" value="S_TK_X"/>
    <property type="match status" value="1"/>
</dbReference>
<reference evidence="13 14" key="1">
    <citation type="journal article" date="2015" name="Genome Biol. Evol.">
        <title>Phylogenomic analyses indicate that early fungi evolved digesting cell walls of algal ancestors of land plants.</title>
        <authorList>
            <person name="Chang Y."/>
            <person name="Wang S."/>
            <person name="Sekimoto S."/>
            <person name="Aerts A.L."/>
            <person name="Choi C."/>
            <person name="Clum A."/>
            <person name="LaButti K.M."/>
            <person name="Lindquist E.A."/>
            <person name="Yee Ngan C."/>
            <person name="Ohm R.A."/>
            <person name="Salamov A.A."/>
            <person name="Grigoriev I.V."/>
            <person name="Spatafora J.W."/>
            <person name="Berbee M.L."/>
        </authorList>
    </citation>
    <scope>NUCLEOTIDE SEQUENCE [LARGE SCALE GENOMIC DNA]</scope>
    <source>
        <strain evidence="13 14">JEL478</strain>
    </source>
</reference>
<evidence type="ECO:0000256" key="4">
    <source>
        <dbReference type="ARBA" id="ARBA00022679"/>
    </source>
</evidence>
<dbReference type="GO" id="GO:0005634">
    <property type="term" value="C:nucleus"/>
    <property type="evidence" value="ECO:0007669"/>
    <property type="project" value="TreeGrafter"/>
</dbReference>
<comment type="catalytic activity">
    <reaction evidence="9">
        <text>L-seryl-[protein] + ATP = O-phospho-L-seryl-[protein] + ADP + H(+)</text>
        <dbReference type="Rhea" id="RHEA:17989"/>
        <dbReference type="Rhea" id="RHEA-COMP:9863"/>
        <dbReference type="Rhea" id="RHEA-COMP:11604"/>
        <dbReference type="ChEBI" id="CHEBI:15378"/>
        <dbReference type="ChEBI" id="CHEBI:29999"/>
        <dbReference type="ChEBI" id="CHEBI:30616"/>
        <dbReference type="ChEBI" id="CHEBI:83421"/>
        <dbReference type="ChEBI" id="CHEBI:456216"/>
        <dbReference type="EC" id="2.7.11.1"/>
    </reaction>
</comment>
<dbReference type="GO" id="GO:0005737">
    <property type="term" value="C:cytoplasm"/>
    <property type="evidence" value="ECO:0007669"/>
    <property type="project" value="TreeGrafter"/>
</dbReference>
<dbReference type="AlphaFoldDB" id="A0A139AGF9"/>
<dbReference type="PANTHER" id="PTHR24356:SF1">
    <property type="entry name" value="SERINE_THREONINE-PROTEIN KINASE GREATWALL"/>
    <property type="match status" value="1"/>
</dbReference>
<evidence type="ECO:0000256" key="9">
    <source>
        <dbReference type="ARBA" id="ARBA00048679"/>
    </source>
</evidence>
<feature type="compositionally biased region" description="Basic and acidic residues" evidence="10">
    <location>
        <begin position="326"/>
        <end position="352"/>
    </location>
</feature>
<keyword evidence="4" id="KW-0808">Transferase</keyword>
<dbReference type="FunFam" id="1.10.510.10:FF:000340">
    <property type="entry name" value="Serine threonine protein kinase"/>
    <property type="match status" value="1"/>
</dbReference>
<dbReference type="SUPFAM" id="SSF56112">
    <property type="entry name" value="Protein kinase-like (PK-like)"/>
    <property type="match status" value="1"/>
</dbReference>
<dbReference type="FunFam" id="3.30.200.20:FF:001008">
    <property type="entry name" value="Serine/threonine-protein kinase cek1"/>
    <property type="match status" value="1"/>
</dbReference>
<evidence type="ECO:0000256" key="5">
    <source>
        <dbReference type="ARBA" id="ARBA00022741"/>
    </source>
</evidence>
<feature type="domain" description="Protein kinase" evidence="11">
    <location>
        <begin position="26"/>
        <end position="299"/>
    </location>
</feature>
<dbReference type="GO" id="GO:0035556">
    <property type="term" value="P:intracellular signal transduction"/>
    <property type="evidence" value="ECO:0007669"/>
    <property type="project" value="TreeGrafter"/>
</dbReference>
<feature type="region of interest" description="Disordered" evidence="10">
    <location>
        <begin position="412"/>
        <end position="445"/>
    </location>
</feature>
<dbReference type="STRING" id="1344416.A0A139AGF9"/>
<evidence type="ECO:0000259" key="11">
    <source>
        <dbReference type="PROSITE" id="PS50011"/>
    </source>
</evidence>
<evidence type="ECO:0000256" key="7">
    <source>
        <dbReference type="ARBA" id="ARBA00022840"/>
    </source>
</evidence>
<dbReference type="GO" id="GO:0004674">
    <property type="term" value="F:protein serine/threonine kinase activity"/>
    <property type="evidence" value="ECO:0007669"/>
    <property type="project" value="UniProtKB-KW"/>
</dbReference>
<evidence type="ECO:0000256" key="1">
    <source>
        <dbReference type="ARBA" id="ARBA00012513"/>
    </source>
</evidence>
<evidence type="ECO:0000256" key="10">
    <source>
        <dbReference type="SAM" id="MobiDB-lite"/>
    </source>
</evidence>
<gene>
    <name evidence="13" type="ORF">M427DRAFT_98494</name>
</gene>
<dbReference type="InterPro" id="IPR000961">
    <property type="entry name" value="AGC-kinase_C"/>
</dbReference>
<evidence type="ECO:0000259" key="12">
    <source>
        <dbReference type="PROSITE" id="PS51285"/>
    </source>
</evidence>
<keyword evidence="6 13" id="KW-0418">Kinase</keyword>
<dbReference type="CDD" id="cd05579">
    <property type="entry name" value="STKc_MAST_like"/>
    <property type="match status" value="1"/>
</dbReference>
<protein>
    <recommendedName>
        <fullName evidence="1">non-specific serine/threonine protein kinase</fullName>
        <ecNumber evidence="1">2.7.11.1</ecNumber>
    </recommendedName>
</protein>
<dbReference type="PROSITE" id="PS51285">
    <property type="entry name" value="AGC_KINASE_CTER"/>
    <property type="match status" value="1"/>
</dbReference>
<evidence type="ECO:0000256" key="8">
    <source>
        <dbReference type="ARBA" id="ARBA00047899"/>
    </source>
</evidence>
<keyword evidence="2" id="KW-0723">Serine/threonine-protein kinase</keyword>
<dbReference type="OrthoDB" id="162894at2759"/>
<keyword evidence="3" id="KW-0597">Phosphoprotein</keyword>
<dbReference type="GO" id="GO:0005524">
    <property type="term" value="F:ATP binding"/>
    <property type="evidence" value="ECO:0007669"/>
    <property type="project" value="UniProtKB-KW"/>
</dbReference>
<evidence type="ECO:0000256" key="3">
    <source>
        <dbReference type="ARBA" id="ARBA00022553"/>
    </source>
</evidence>
<evidence type="ECO:0000313" key="14">
    <source>
        <dbReference type="Proteomes" id="UP000070544"/>
    </source>
</evidence>
<dbReference type="InterPro" id="IPR000719">
    <property type="entry name" value="Prot_kinase_dom"/>
</dbReference>
<dbReference type="Gene3D" id="1.10.510.10">
    <property type="entry name" value="Transferase(Phosphotransferase) domain 1"/>
    <property type="match status" value="1"/>
</dbReference>
<name>A0A139AGF9_GONPJ</name>
<feature type="compositionally biased region" description="Polar residues" evidence="10">
    <location>
        <begin position="413"/>
        <end position="422"/>
    </location>
</feature>
<keyword evidence="5" id="KW-0547">Nucleotide-binding</keyword>
<keyword evidence="7" id="KW-0067">ATP-binding</keyword>
<dbReference type="EMBL" id="KQ965759">
    <property type="protein sequence ID" value="KXS15838.1"/>
    <property type="molecule type" value="Genomic_DNA"/>
</dbReference>
<evidence type="ECO:0000256" key="6">
    <source>
        <dbReference type="ARBA" id="ARBA00022777"/>
    </source>
</evidence>
<comment type="catalytic activity">
    <reaction evidence="8">
        <text>L-threonyl-[protein] + ATP = O-phospho-L-threonyl-[protein] + ADP + H(+)</text>
        <dbReference type="Rhea" id="RHEA:46608"/>
        <dbReference type="Rhea" id="RHEA-COMP:11060"/>
        <dbReference type="Rhea" id="RHEA-COMP:11605"/>
        <dbReference type="ChEBI" id="CHEBI:15378"/>
        <dbReference type="ChEBI" id="CHEBI:30013"/>
        <dbReference type="ChEBI" id="CHEBI:30616"/>
        <dbReference type="ChEBI" id="CHEBI:61977"/>
        <dbReference type="ChEBI" id="CHEBI:456216"/>
        <dbReference type="EC" id="2.7.11.1"/>
    </reaction>
</comment>
<dbReference type="InterPro" id="IPR008271">
    <property type="entry name" value="Ser/Thr_kinase_AS"/>
</dbReference>
<dbReference type="PROSITE" id="PS50011">
    <property type="entry name" value="PROTEIN_KINASE_DOM"/>
    <property type="match status" value="1"/>
</dbReference>
<dbReference type="Pfam" id="PF00069">
    <property type="entry name" value="Pkinase"/>
    <property type="match status" value="1"/>
</dbReference>
<feature type="domain" description="AGC-kinase C-terminal" evidence="12">
    <location>
        <begin position="300"/>
        <end position="388"/>
    </location>
</feature>